<dbReference type="PANTHER" id="PTHR48475">
    <property type="entry name" value="RIBONUCLEASE H"/>
    <property type="match status" value="1"/>
</dbReference>
<reference evidence="1" key="3">
    <citation type="submission" date="2018-07" db="EMBL/GenBank/DDBJ databases">
        <title>WGS assembly of Glycine max.</title>
        <authorList>
            <person name="Schmutz J."/>
            <person name="Cannon S."/>
            <person name="Schlueter J."/>
            <person name="Ma J."/>
            <person name="Mitros T."/>
            <person name="Nelson W."/>
            <person name="Hyten D."/>
            <person name="Song Q."/>
            <person name="Thelen J."/>
            <person name="Cheng J."/>
            <person name="Xu D."/>
            <person name="Hellsten U."/>
            <person name="May G."/>
            <person name="Yu Y."/>
            <person name="Sakurai T."/>
            <person name="Umezawa T."/>
            <person name="Bhattacharyya M."/>
            <person name="Sandhu D."/>
            <person name="Valliyodan B."/>
            <person name="Lindquist E."/>
            <person name="Peto M."/>
            <person name="Grant D."/>
            <person name="Shu S."/>
            <person name="Goodstein D."/>
            <person name="Barry K."/>
            <person name="Futrell-Griggs M."/>
            <person name="Abernathy B."/>
            <person name="Du J."/>
            <person name="Tian Z."/>
            <person name="Zhu L."/>
            <person name="Gill N."/>
            <person name="Joshi T."/>
            <person name="Libault M."/>
            <person name="Sethuraman A."/>
            <person name="Zhang X."/>
            <person name="Shinozaki K."/>
            <person name="Nguyen H."/>
            <person name="Wing R."/>
            <person name="Cregan P."/>
            <person name="Specht J."/>
            <person name="Grimwood J."/>
            <person name="Rokhsar D."/>
            <person name="Stacey G."/>
            <person name="Shoemaker R."/>
            <person name="Jackson S."/>
        </authorList>
    </citation>
    <scope>NUCLEOTIDE SEQUENCE</scope>
    <source>
        <tissue evidence="1">Callus</tissue>
    </source>
</reference>
<reference evidence="2" key="2">
    <citation type="submission" date="2018-02" db="UniProtKB">
        <authorList>
            <consortium name="EnsemblPlants"/>
        </authorList>
    </citation>
    <scope>IDENTIFICATION</scope>
    <source>
        <strain evidence="2">Williams 82</strain>
    </source>
</reference>
<dbReference type="EMBL" id="CM000848">
    <property type="protein sequence ID" value="KRH12908.1"/>
    <property type="molecule type" value="Genomic_DNA"/>
</dbReference>
<gene>
    <name evidence="1" type="ORF">GLYMA_15G203800</name>
</gene>
<dbReference type="SUPFAM" id="SSF53098">
    <property type="entry name" value="Ribonuclease H-like"/>
    <property type="match status" value="1"/>
</dbReference>
<dbReference type="SMR" id="A0A0R0G3U8"/>
<dbReference type="GO" id="GO:0003676">
    <property type="term" value="F:nucleic acid binding"/>
    <property type="evidence" value="ECO:0007669"/>
    <property type="project" value="InterPro"/>
</dbReference>
<evidence type="ECO:0000313" key="2">
    <source>
        <dbReference type="EnsemblPlants" id="KRH12908"/>
    </source>
</evidence>
<organism evidence="1">
    <name type="scientific">Glycine max</name>
    <name type="common">Soybean</name>
    <name type="synonym">Glycine hispida</name>
    <dbReference type="NCBI Taxonomy" id="3847"/>
    <lineage>
        <taxon>Eukaryota</taxon>
        <taxon>Viridiplantae</taxon>
        <taxon>Streptophyta</taxon>
        <taxon>Embryophyta</taxon>
        <taxon>Tracheophyta</taxon>
        <taxon>Spermatophyta</taxon>
        <taxon>Magnoliopsida</taxon>
        <taxon>eudicotyledons</taxon>
        <taxon>Gunneridae</taxon>
        <taxon>Pentapetalae</taxon>
        <taxon>rosids</taxon>
        <taxon>fabids</taxon>
        <taxon>Fabales</taxon>
        <taxon>Fabaceae</taxon>
        <taxon>Papilionoideae</taxon>
        <taxon>50 kb inversion clade</taxon>
        <taxon>NPAAA clade</taxon>
        <taxon>indigoferoid/millettioid clade</taxon>
        <taxon>Phaseoleae</taxon>
        <taxon>Glycine</taxon>
        <taxon>Glycine subgen. Soja</taxon>
    </lineage>
</organism>
<dbReference type="Proteomes" id="UP000008827">
    <property type="component" value="Chromosome 15"/>
</dbReference>
<proteinExistence type="predicted"/>
<dbReference type="InterPro" id="IPR036397">
    <property type="entry name" value="RNaseH_sf"/>
</dbReference>
<dbReference type="InterPro" id="IPR012337">
    <property type="entry name" value="RNaseH-like_sf"/>
</dbReference>
<evidence type="ECO:0000313" key="3">
    <source>
        <dbReference type="Proteomes" id="UP000008827"/>
    </source>
</evidence>
<accession>A0A0R0G3U8</accession>
<reference evidence="1 2" key="1">
    <citation type="journal article" date="2010" name="Nature">
        <title>Genome sequence of the palaeopolyploid soybean.</title>
        <authorList>
            <person name="Schmutz J."/>
            <person name="Cannon S.B."/>
            <person name="Schlueter J."/>
            <person name="Ma J."/>
            <person name="Mitros T."/>
            <person name="Nelson W."/>
            <person name="Hyten D.L."/>
            <person name="Song Q."/>
            <person name="Thelen J.J."/>
            <person name="Cheng J."/>
            <person name="Xu D."/>
            <person name="Hellsten U."/>
            <person name="May G.D."/>
            <person name="Yu Y."/>
            <person name="Sakurai T."/>
            <person name="Umezawa T."/>
            <person name="Bhattacharyya M.K."/>
            <person name="Sandhu D."/>
            <person name="Valliyodan B."/>
            <person name="Lindquist E."/>
            <person name="Peto M."/>
            <person name="Grant D."/>
            <person name="Shu S."/>
            <person name="Goodstein D."/>
            <person name="Barry K."/>
            <person name="Futrell-Griggs M."/>
            <person name="Abernathy B."/>
            <person name="Du J."/>
            <person name="Tian Z."/>
            <person name="Zhu L."/>
            <person name="Gill N."/>
            <person name="Joshi T."/>
            <person name="Libault M."/>
            <person name="Sethuraman A."/>
            <person name="Zhang X.-C."/>
            <person name="Shinozaki K."/>
            <person name="Nguyen H.T."/>
            <person name="Wing R.A."/>
            <person name="Cregan P."/>
            <person name="Specht J."/>
            <person name="Grimwood J."/>
            <person name="Rokhsar D."/>
            <person name="Stacey G."/>
            <person name="Shoemaker R.C."/>
            <person name="Jackson S.A."/>
        </authorList>
    </citation>
    <scope>NUCLEOTIDE SEQUENCE</scope>
    <source>
        <strain evidence="2">cv. Williams 82</strain>
        <tissue evidence="1">Callus</tissue>
    </source>
</reference>
<dbReference type="AlphaFoldDB" id="A0A0R0G3U8"/>
<dbReference type="Gramene" id="KRH12908">
    <property type="protein sequence ID" value="KRH12908"/>
    <property type="gene ID" value="GLYMA_15G203800"/>
</dbReference>
<keyword evidence="3" id="KW-1185">Reference proteome</keyword>
<dbReference type="EnsemblPlants" id="KRH12908">
    <property type="protein sequence ID" value="KRH12908"/>
    <property type="gene ID" value="GLYMA_15G203800"/>
</dbReference>
<protein>
    <recommendedName>
        <fullName evidence="4">RNase H type-1 domain-containing protein</fullName>
    </recommendedName>
</protein>
<dbReference type="Gene3D" id="3.30.420.10">
    <property type="entry name" value="Ribonuclease H-like superfamily/Ribonuclease H"/>
    <property type="match status" value="1"/>
</dbReference>
<dbReference type="PANTHER" id="PTHR48475:SF1">
    <property type="entry name" value="RNASE H TYPE-1 DOMAIN-CONTAINING PROTEIN"/>
    <property type="match status" value="1"/>
</dbReference>
<evidence type="ECO:0000313" key="1">
    <source>
        <dbReference type="EMBL" id="KRH12908.1"/>
    </source>
</evidence>
<sequence>MIPTKDEKRLEELHQTLFVDRSSYGTHCRTGILLESPHGFVLEKALTIEFPLTNNQTKYEVCLAGMEIMDDMEVQVLKVFSNSKLVVNQLNGEYLVKEPILKKYVHKIGVIKEKNSKSWSSPTFQEKRMQ</sequence>
<name>A0A0R0G3U8_SOYBN</name>
<evidence type="ECO:0008006" key="4">
    <source>
        <dbReference type="Google" id="ProtNLM"/>
    </source>
</evidence>
<dbReference type="InParanoid" id="A0A0R0G3U8"/>